<dbReference type="OrthoDB" id="8418771at2"/>
<evidence type="ECO:0000313" key="2">
    <source>
        <dbReference type="Proteomes" id="UP000275348"/>
    </source>
</evidence>
<name>A0A3L9M4J6_9FLAO</name>
<organism evidence="1 2">
    <name type="scientific">Faecalibacter macacae</name>
    <dbReference type="NCBI Taxonomy" id="1859289"/>
    <lineage>
        <taxon>Bacteria</taxon>
        <taxon>Pseudomonadati</taxon>
        <taxon>Bacteroidota</taxon>
        <taxon>Flavobacteriia</taxon>
        <taxon>Flavobacteriales</taxon>
        <taxon>Weeksellaceae</taxon>
        <taxon>Faecalibacter</taxon>
    </lineage>
</organism>
<sequence length="109" mass="12524">MFESKQYLYASSSEALQQLKEKGYELDFNLLQNRILDHPQDFKIIYIFRYEGESSPEDSSTVYGIECLSSEERGVFVMGNPAYDISNASNLLYMLEIEGRGYNKRGIVA</sequence>
<dbReference type="RefSeq" id="WP_121935212.1">
    <property type="nucleotide sequence ID" value="NZ_RDOJ01000015.1"/>
</dbReference>
<dbReference type="EMBL" id="RDOJ01000015">
    <property type="protein sequence ID" value="RLZ08070.1"/>
    <property type="molecule type" value="Genomic_DNA"/>
</dbReference>
<evidence type="ECO:0008006" key="3">
    <source>
        <dbReference type="Google" id="ProtNLM"/>
    </source>
</evidence>
<evidence type="ECO:0000313" key="1">
    <source>
        <dbReference type="EMBL" id="RLZ08070.1"/>
    </source>
</evidence>
<proteinExistence type="predicted"/>
<gene>
    <name evidence="1" type="ORF">EAH69_10760</name>
</gene>
<dbReference type="AlphaFoldDB" id="A0A3L9M4J6"/>
<comment type="caution">
    <text evidence="1">The sequence shown here is derived from an EMBL/GenBank/DDBJ whole genome shotgun (WGS) entry which is preliminary data.</text>
</comment>
<accession>A0A3L9M4J6</accession>
<keyword evidence="2" id="KW-1185">Reference proteome</keyword>
<dbReference type="Proteomes" id="UP000275348">
    <property type="component" value="Unassembled WGS sequence"/>
</dbReference>
<protein>
    <recommendedName>
        <fullName evidence="3">Phosphoribosylpyrophosphate synthetase</fullName>
    </recommendedName>
</protein>
<reference evidence="1 2" key="1">
    <citation type="submission" date="2018-10" db="EMBL/GenBank/DDBJ databases">
        <authorList>
            <person name="Chen X."/>
        </authorList>
    </citation>
    <scope>NUCLEOTIDE SEQUENCE [LARGE SCALE GENOMIC DNA]</scope>
    <source>
        <strain evidence="1 2">YIM 102668</strain>
    </source>
</reference>